<reference evidence="2 3" key="1">
    <citation type="submission" date="2023-01" db="EMBL/GenBank/DDBJ databases">
        <authorList>
            <person name="Kreplak J."/>
        </authorList>
    </citation>
    <scope>NUCLEOTIDE SEQUENCE [LARGE SCALE GENOMIC DNA]</scope>
</reference>
<dbReference type="AlphaFoldDB" id="A0AAV0ZAN8"/>
<evidence type="ECO:0000313" key="3">
    <source>
        <dbReference type="Proteomes" id="UP001157006"/>
    </source>
</evidence>
<keyword evidence="3" id="KW-1185">Reference proteome</keyword>
<evidence type="ECO:0000313" key="2">
    <source>
        <dbReference type="EMBL" id="CAI8593862.1"/>
    </source>
</evidence>
<accession>A0AAV0ZAN8</accession>
<dbReference type="Proteomes" id="UP001157006">
    <property type="component" value="Chromosome 1S"/>
</dbReference>
<dbReference type="EMBL" id="OX451735">
    <property type="protein sequence ID" value="CAI8593862.1"/>
    <property type="molecule type" value="Genomic_DNA"/>
</dbReference>
<name>A0AAV0ZAN8_VICFA</name>
<sequence>MDKYGDFVGVDLNNIHFTDLSVAAYSCDEDVNDVVSSGHQSSNDEDDSNNDVDKESVGADVSNREAVVSDRVVSVNSITSMKFSSRGRCPHGGKTVVF</sequence>
<feature type="region of interest" description="Disordered" evidence="1">
    <location>
        <begin position="33"/>
        <end position="65"/>
    </location>
</feature>
<gene>
    <name evidence="2" type="ORF">VFH_I112520</name>
</gene>
<protein>
    <submittedName>
        <fullName evidence="2">Uncharacterized protein</fullName>
    </submittedName>
</protein>
<proteinExistence type="predicted"/>
<evidence type="ECO:0000256" key="1">
    <source>
        <dbReference type="SAM" id="MobiDB-lite"/>
    </source>
</evidence>
<organism evidence="2 3">
    <name type="scientific">Vicia faba</name>
    <name type="common">Broad bean</name>
    <name type="synonym">Faba vulgaris</name>
    <dbReference type="NCBI Taxonomy" id="3906"/>
    <lineage>
        <taxon>Eukaryota</taxon>
        <taxon>Viridiplantae</taxon>
        <taxon>Streptophyta</taxon>
        <taxon>Embryophyta</taxon>
        <taxon>Tracheophyta</taxon>
        <taxon>Spermatophyta</taxon>
        <taxon>Magnoliopsida</taxon>
        <taxon>eudicotyledons</taxon>
        <taxon>Gunneridae</taxon>
        <taxon>Pentapetalae</taxon>
        <taxon>rosids</taxon>
        <taxon>fabids</taxon>
        <taxon>Fabales</taxon>
        <taxon>Fabaceae</taxon>
        <taxon>Papilionoideae</taxon>
        <taxon>50 kb inversion clade</taxon>
        <taxon>NPAAA clade</taxon>
        <taxon>Hologalegina</taxon>
        <taxon>IRL clade</taxon>
        <taxon>Fabeae</taxon>
        <taxon>Vicia</taxon>
    </lineage>
</organism>